<dbReference type="Proteomes" id="UP000626180">
    <property type="component" value="Unassembled WGS sequence"/>
</dbReference>
<dbReference type="GeneID" id="300265687"/>
<name>A0A2X2ETS0_PSELU</name>
<reference evidence="2 3" key="1">
    <citation type="submission" date="2018-06" db="EMBL/GenBank/DDBJ databases">
        <authorList>
            <consortium name="Pathogen Informatics"/>
            <person name="Doyle S."/>
        </authorList>
    </citation>
    <scope>NUCLEOTIDE SEQUENCE [LARGE SCALE GENOMIC DNA]</scope>
    <source>
        <strain evidence="2 3">NCTC11842</strain>
    </source>
</reference>
<proteinExistence type="predicted"/>
<dbReference type="EMBL" id="JADMCD010000007">
    <property type="protein sequence ID" value="MBF8641766.1"/>
    <property type="molecule type" value="Genomic_DNA"/>
</dbReference>
<dbReference type="Proteomes" id="UP000250443">
    <property type="component" value="Unassembled WGS sequence"/>
</dbReference>
<evidence type="ECO:0000313" key="3">
    <source>
        <dbReference type="Proteomes" id="UP000250443"/>
    </source>
</evidence>
<dbReference type="RefSeq" id="WP_010795745.1">
    <property type="nucleotide sequence ID" value="NZ_CP053063.1"/>
</dbReference>
<dbReference type="Pfam" id="PF03692">
    <property type="entry name" value="CxxCxxCC"/>
    <property type="match status" value="1"/>
</dbReference>
<reference evidence="1 4" key="2">
    <citation type="submission" date="2020-10" db="EMBL/GenBank/DDBJ databases">
        <title>Genome sequences of Pseudomonas isolates.</title>
        <authorList>
            <person name="Wessels L."/>
            <person name="Reich F."/>
            <person name="Hammerl J."/>
        </authorList>
    </citation>
    <scope>NUCLEOTIDE SEQUENCE [LARGE SCALE GENOMIC DNA]</scope>
    <source>
        <strain evidence="1 4">20-MO00624-0</strain>
    </source>
</reference>
<dbReference type="PANTHER" id="PTHR35866">
    <property type="entry name" value="PUTATIVE-RELATED"/>
    <property type="match status" value="1"/>
</dbReference>
<dbReference type="EMBL" id="UAUF01000014">
    <property type="protein sequence ID" value="SPZ11739.1"/>
    <property type="molecule type" value="Genomic_DNA"/>
</dbReference>
<accession>A0A2X2ETS0</accession>
<evidence type="ECO:0000313" key="1">
    <source>
        <dbReference type="EMBL" id="MBF8641766.1"/>
    </source>
</evidence>
<gene>
    <name evidence="1" type="ORF">IRZ65_13850</name>
    <name evidence="2" type="ORF">NCTC11842_03991</name>
</gene>
<organism evidence="2 3">
    <name type="scientific">Pseudomonas luteola</name>
    <dbReference type="NCBI Taxonomy" id="47886"/>
    <lineage>
        <taxon>Bacteria</taxon>
        <taxon>Pseudomonadati</taxon>
        <taxon>Pseudomonadota</taxon>
        <taxon>Gammaproteobacteria</taxon>
        <taxon>Pseudomonadales</taxon>
        <taxon>Pseudomonadaceae</taxon>
        <taxon>Pseudomonas</taxon>
    </lineage>
</organism>
<dbReference type="AlphaFoldDB" id="A0A2X2ETS0"/>
<keyword evidence="4" id="KW-1185">Reference proteome</keyword>
<sequence>MNTRFACNGCGKCCNDHHVPLTLQEAKAWATDGGQLIILVEGFLDNGYGVPVNQREHVQRRSLPVRCGNTQAYVSITFAAYNVGPCRNLDDSNRCSIYERRPLVCRIYPMEINPHIPLRPDLKDCAPETWQSGPELIHGGRLMDTELAALIERSRQADREEVGAKAEICRLLGIRTMALKGDGYTVFLPDLGAFLNAVDQVEASPEQPWPPLEEEEWSMRVSSDDLASQLEETGAMIASALENIGFISLSKVS</sequence>
<dbReference type="InterPro" id="IPR005358">
    <property type="entry name" value="Puta_zinc/iron-chelating_dom"/>
</dbReference>
<protein>
    <submittedName>
        <fullName evidence="2">Fe-S oxidoreductase</fullName>
    </submittedName>
    <submittedName>
        <fullName evidence="1">YkgJ family cysteine cluster protein</fullName>
    </submittedName>
</protein>
<evidence type="ECO:0000313" key="2">
    <source>
        <dbReference type="EMBL" id="SPZ11739.1"/>
    </source>
</evidence>
<dbReference type="PANTHER" id="PTHR35866:SF1">
    <property type="entry name" value="YKGJ FAMILY CYSTEINE CLUSTER PROTEIN"/>
    <property type="match status" value="1"/>
</dbReference>
<evidence type="ECO:0000313" key="4">
    <source>
        <dbReference type="Proteomes" id="UP000626180"/>
    </source>
</evidence>